<feature type="domain" description="DUF1707" evidence="1">
    <location>
        <begin position="12"/>
        <end position="62"/>
    </location>
</feature>
<proteinExistence type="predicted"/>
<protein>
    <recommendedName>
        <fullName evidence="1">DUF1707 domain-containing protein</fullName>
    </recommendedName>
</protein>
<dbReference type="RefSeq" id="WP_290197324.1">
    <property type="nucleotide sequence ID" value="NZ_CP047654.1"/>
</dbReference>
<accession>A0ABU1ZU83</accession>
<name>A0ABU1ZU83_9CORY</name>
<dbReference type="Pfam" id="PF08044">
    <property type="entry name" value="DUF1707"/>
    <property type="match status" value="1"/>
</dbReference>
<reference evidence="2" key="1">
    <citation type="submission" date="2023-07" db="EMBL/GenBank/DDBJ databases">
        <title>Sequencing the genomes of 1000 actinobacteria strains.</title>
        <authorList>
            <person name="Klenk H.-P."/>
        </authorList>
    </citation>
    <scope>NUCLEOTIDE SEQUENCE</scope>
    <source>
        <strain evidence="2">DSM 107476</strain>
    </source>
</reference>
<dbReference type="Proteomes" id="UP001180840">
    <property type="component" value="Unassembled WGS sequence"/>
</dbReference>
<sequence>MSTDPTPAPRRRATDAERHATVEALGRALTAAQISPTEFEERSGTAWAAIYRDELPALLADLTPDPHAVLDRSPEQHDVTRTQVVPATDGSRLSVAIMGGAELTGDWQCAPTHTSINIMGGSEFDFTDARLAAQRTVLTTIDVMGGAEVKVPEDFRVVLEGFALMGGTGLKDAPGVTVKMSELPADAPTIVIRSFALMGGTDVLRVPRK</sequence>
<keyword evidence="3" id="KW-1185">Reference proteome</keyword>
<evidence type="ECO:0000313" key="3">
    <source>
        <dbReference type="Proteomes" id="UP001180840"/>
    </source>
</evidence>
<dbReference type="EMBL" id="JAVDXZ010000001">
    <property type="protein sequence ID" value="MDR7328489.1"/>
    <property type="molecule type" value="Genomic_DNA"/>
</dbReference>
<evidence type="ECO:0000313" key="2">
    <source>
        <dbReference type="EMBL" id="MDR7328489.1"/>
    </source>
</evidence>
<organism evidence="2 3">
    <name type="scientific">Corynebacterium guangdongense</name>
    <dbReference type="NCBI Taxonomy" id="1783348"/>
    <lineage>
        <taxon>Bacteria</taxon>
        <taxon>Bacillati</taxon>
        <taxon>Actinomycetota</taxon>
        <taxon>Actinomycetes</taxon>
        <taxon>Mycobacteriales</taxon>
        <taxon>Corynebacteriaceae</taxon>
        <taxon>Corynebacterium</taxon>
    </lineage>
</organism>
<dbReference type="PANTHER" id="PTHR40763">
    <property type="entry name" value="MEMBRANE PROTEIN-RELATED"/>
    <property type="match status" value="1"/>
</dbReference>
<evidence type="ECO:0000259" key="1">
    <source>
        <dbReference type="Pfam" id="PF08044"/>
    </source>
</evidence>
<dbReference type="InterPro" id="IPR012551">
    <property type="entry name" value="DUF1707_SHOCT-like"/>
</dbReference>
<gene>
    <name evidence="2" type="ORF">J2S39_000165</name>
</gene>
<comment type="caution">
    <text evidence="2">The sequence shown here is derived from an EMBL/GenBank/DDBJ whole genome shotgun (WGS) entry which is preliminary data.</text>
</comment>
<dbReference type="PANTHER" id="PTHR40763:SF5">
    <property type="entry name" value="MEMBRANE PROTEIN"/>
    <property type="match status" value="1"/>
</dbReference>